<dbReference type="GO" id="GO:0005737">
    <property type="term" value="C:cytoplasm"/>
    <property type="evidence" value="ECO:0007669"/>
    <property type="project" value="UniProtKB-SubCell"/>
</dbReference>
<dbReference type="RefSeq" id="WP_060799741.1">
    <property type="nucleotide sequence ID" value="NZ_JASORO010000014.1"/>
</dbReference>
<evidence type="ECO:0000256" key="10">
    <source>
        <dbReference type="HAMAP-Rule" id="MF_00123"/>
    </source>
</evidence>
<dbReference type="InterPro" id="IPR008909">
    <property type="entry name" value="DALR_anticod-bd"/>
</dbReference>
<comment type="similarity">
    <text evidence="2 10 11">Belongs to the class-I aminoacyl-tRNA synthetase family.</text>
</comment>
<keyword evidence="7 10" id="KW-0648">Protein biosynthesis</keyword>
<dbReference type="Pfam" id="PF00750">
    <property type="entry name" value="tRNA-synt_1d"/>
    <property type="match status" value="1"/>
</dbReference>
<dbReference type="HAMAP" id="MF_00123">
    <property type="entry name" value="Arg_tRNA_synth"/>
    <property type="match status" value="1"/>
</dbReference>
<keyword evidence="8 10" id="KW-0030">Aminoacyl-tRNA synthetase</keyword>
<dbReference type="SUPFAM" id="SSF47323">
    <property type="entry name" value="Anticodon-binding domain of a subclass of class I aminoacyl-tRNA synthetases"/>
    <property type="match status" value="1"/>
</dbReference>
<evidence type="ECO:0000259" key="13">
    <source>
        <dbReference type="SMART" id="SM01016"/>
    </source>
</evidence>
<evidence type="ECO:0000256" key="6">
    <source>
        <dbReference type="ARBA" id="ARBA00022840"/>
    </source>
</evidence>
<feature type="domain" description="Arginyl tRNA synthetase N-terminal" evidence="13">
    <location>
        <begin position="6"/>
        <end position="84"/>
    </location>
</feature>
<proteinExistence type="inferred from homology"/>
<dbReference type="PRINTS" id="PR01038">
    <property type="entry name" value="TRNASYNTHARG"/>
</dbReference>
<protein>
    <recommendedName>
        <fullName evidence="10">Arginine--tRNA ligase</fullName>
        <ecNumber evidence="10">6.1.1.19</ecNumber>
    </recommendedName>
    <alternativeName>
        <fullName evidence="10">Arginyl-tRNA synthetase</fullName>
        <shortName evidence="10">ArgRS</shortName>
    </alternativeName>
</protein>
<evidence type="ECO:0000313" key="14">
    <source>
        <dbReference type="EMBL" id="KXA31474.1"/>
    </source>
</evidence>
<keyword evidence="6 10" id="KW-0067">ATP-binding</keyword>
<comment type="subcellular location">
    <subcellularLocation>
        <location evidence="1 10">Cytoplasm</location>
    </subcellularLocation>
</comment>
<dbReference type="InterPro" id="IPR009080">
    <property type="entry name" value="tRNAsynth_Ia_anticodon-bd"/>
</dbReference>
<keyword evidence="4 10" id="KW-0436">Ligase</keyword>
<sequence>MINFREEIIKILDEKIEGLDAKEIDKMIEVPPNYELGDFAFPVFSLAKIYRKNPAMIAEELAGQIDSKYFEKVENKNAYLNFYINKSILVEEILREAVDRKENFGKTNYGENKNVIVEYSSTNIAKPFHIGHIRSTVIGDSLKRIYDFLGFNTIAINHLGDYGTQFGMLIYAYKTWGSKAAIENDPINELLKLYVKVNGVCEEDESVKDECRYWFKELENGNPEAVEIWQWFKEVSLKEFNRVYDMLDIHFDSYNGESFYSDKMPGLIEELREKKVLEESQGAEVINLDEFDLPPAIVVKSDGTTIYLTRDLAAAKYRHETYKPYKNIYVVGSQQSLHFNQLKSALKKAGYDWYDEIVHVPFGMVSLEDGTLSTRRGKVVYLEDVLNKATDKVREILDTREEEQGQKIENKEELAQAVGIGAIKFQELFNGRIKDYTFNWDKTLSFEGETGPYVQYVHARICSLLKKGDFDINNEIDPSLLTEESEINIIRSLYNFTDVVVDACEKYEPYFITRYTVELAKNFNKFYNQTQILVDDEKLKNTRLMLCYAVKNVIASGLNLLGIKAPEKM</sequence>
<evidence type="ECO:0000256" key="8">
    <source>
        <dbReference type="ARBA" id="ARBA00023146"/>
    </source>
</evidence>
<dbReference type="PATRIC" id="fig|54005.3.peg.456"/>
<reference evidence="14 15" key="1">
    <citation type="submission" date="2016-01" db="EMBL/GenBank/DDBJ databases">
        <authorList>
            <person name="Oliw E.H."/>
        </authorList>
    </citation>
    <scope>NUCLEOTIDE SEQUENCE [LARGE SCALE GENOMIC DNA]</scope>
    <source>
        <strain evidence="14 15">CMW7756A</strain>
    </source>
</reference>
<comment type="caution">
    <text evidence="14">The sequence shown here is derived from an EMBL/GenBank/DDBJ whole genome shotgun (WGS) entry which is preliminary data.</text>
</comment>
<dbReference type="InterPro" id="IPR014729">
    <property type="entry name" value="Rossmann-like_a/b/a_fold"/>
</dbReference>
<dbReference type="EC" id="6.1.1.19" evidence="10"/>
<dbReference type="Gene3D" id="3.30.1360.70">
    <property type="entry name" value="Arginyl tRNA synthetase N-terminal domain"/>
    <property type="match status" value="1"/>
</dbReference>
<dbReference type="SMART" id="SM00836">
    <property type="entry name" value="DALR_1"/>
    <property type="match status" value="1"/>
</dbReference>
<feature type="domain" description="DALR anticodon binding" evidence="12">
    <location>
        <begin position="454"/>
        <end position="569"/>
    </location>
</feature>
<dbReference type="NCBIfam" id="TIGR00456">
    <property type="entry name" value="argS"/>
    <property type="match status" value="1"/>
</dbReference>
<dbReference type="EMBL" id="LRQE01000012">
    <property type="protein sequence ID" value="KXA31474.1"/>
    <property type="molecule type" value="Genomic_DNA"/>
</dbReference>
<dbReference type="InterPro" id="IPR001278">
    <property type="entry name" value="Arg-tRNA-ligase"/>
</dbReference>
<dbReference type="Gene3D" id="1.10.730.10">
    <property type="entry name" value="Isoleucyl-tRNA Synthetase, Domain 1"/>
    <property type="match status" value="1"/>
</dbReference>
<name>A0A133PRP4_9FIRM</name>
<evidence type="ECO:0000259" key="12">
    <source>
        <dbReference type="SMART" id="SM00836"/>
    </source>
</evidence>
<evidence type="ECO:0000256" key="11">
    <source>
        <dbReference type="RuleBase" id="RU363038"/>
    </source>
</evidence>
<dbReference type="Pfam" id="PF05746">
    <property type="entry name" value="DALR_1"/>
    <property type="match status" value="1"/>
</dbReference>
<dbReference type="InterPro" id="IPR036695">
    <property type="entry name" value="Arg-tRNA-synth_N_sf"/>
</dbReference>
<dbReference type="AlphaFoldDB" id="A0A133PRP4"/>
<dbReference type="SUPFAM" id="SSF52374">
    <property type="entry name" value="Nucleotidylyl transferase"/>
    <property type="match status" value="1"/>
</dbReference>
<dbReference type="Proteomes" id="UP000070174">
    <property type="component" value="Unassembled WGS sequence"/>
</dbReference>
<keyword evidence="5 10" id="KW-0547">Nucleotide-binding</keyword>
<evidence type="ECO:0000256" key="7">
    <source>
        <dbReference type="ARBA" id="ARBA00022917"/>
    </source>
</evidence>
<dbReference type="PANTHER" id="PTHR11956">
    <property type="entry name" value="ARGINYL-TRNA SYNTHETASE"/>
    <property type="match status" value="1"/>
</dbReference>
<dbReference type="InterPro" id="IPR005148">
    <property type="entry name" value="Arg-tRNA-synth_N"/>
</dbReference>
<evidence type="ECO:0000256" key="2">
    <source>
        <dbReference type="ARBA" id="ARBA00005594"/>
    </source>
</evidence>
<dbReference type="Pfam" id="PF03485">
    <property type="entry name" value="Arg_tRNA_synt_N"/>
    <property type="match status" value="1"/>
</dbReference>
<comment type="caution">
    <text evidence="10">Lacks conserved residue(s) required for the propagation of feature annotation.</text>
</comment>
<dbReference type="InterPro" id="IPR035684">
    <property type="entry name" value="ArgRS_core"/>
</dbReference>
<dbReference type="SMART" id="SM01016">
    <property type="entry name" value="Arg_tRNA_synt_N"/>
    <property type="match status" value="1"/>
</dbReference>
<comment type="subunit">
    <text evidence="10">Monomer.</text>
</comment>
<accession>A0A133PRP4</accession>
<dbReference type="FunFam" id="1.10.730.10:FF:000008">
    <property type="entry name" value="Arginine--tRNA ligase"/>
    <property type="match status" value="1"/>
</dbReference>
<evidence type="ECO:0000313" key="15">
    <source>
        <dbReference type="Proteomes" id="UP000070174"/>
    </source>
</evidence>
<dbReference type="GO" id="GO:0005524">
    <property type="term" value="F:ATP binding"/>
    <property type="evidence" value="ECO:0007669"/>
    <property type="project" value="UniProtKB-UniRule"/>
</dbReference>
<organism evidence="14">
    <name type="scientific">Peptoniphilus harei</name>
    <dbReference type="NCBI Taxonomy" id="54005"/>
    <lineage>
        <taxon>Bacteria</taxon>
        <taxon>Bacillati</taxon>
        <taxon>Bacillota</taxon>
        <taxon>Tissierellia</taxon>
        <taxon>Tissierellales</taxon>
        <taxon>Peptoniphilaceae</taxon>
        <taxon>Peptoniphilus</taxon>
    </lineage>
</organism>
<dbReference type="FunFam" id="3.40.50.620:FF:000116">
    <property type="entry name" value="Arginine--tRNA ligase"/>
    <property type="match status" value="1"/>
</dbReference>
<evidence type="ECO:0000256" key="3">
    <source>
        <dbReference type="ARBA" id="ARBA00022490"/>
    </source>
</evidence>
<dbReference type="PANTHER" id="PTHR11956:SF5">
    <property type="entry name" value="ARGININE--TRNA LIGASE, CYTOPLASMIC"/>
    <property type="match status" value="1"/>
</dbReference>
<evidence type="ECO:0000256" key="5">
    <source>
        <dbReference type="ARBA" id="ARBA00022741"/>
    </source>
</evidence>
<dbReference type="GO" id="GO:0004814">
    <property type="term" value="F:arginine-tRNA ligase activity"/>
    <property type="evidence" value="ECO:0007669"/>
    <property type="project" value="UniProtKB-UniRule"/>
</dbReference>
<keyword evidence="3 10" id="KW-0963">Cytoplasm</keyword>
<dbReference type="CDD" id="cd00671">
    <property type="entry name" value="ArgRS_core"/>
    <property type="match status" value="1"/>
</dbReference>
<dbReference type="CDD" id="cd07956">
    <property type="entry name" value="Anticodon_Ia_Arg"/>
    <property type="match status" value="1"/>
</dbReference>
<comment type="catalytic activity">
    <reaction evidence="9 10">
        <text>tRNA(Arg) + L-arginine + ATP = L-arginyl-tRNA(Arg) + AMP + diphosphate</text>
        <dbReference type="Rhea" id="RHEA:20301"/>
        <dbReference type="Rhea" id="RHEA-COMP:9658"/>
        <dbReference type="Rhea" id="RHEA-COMP:9673"/>
        <dbReference type="ChEBI" id="CHEBI:30616"/>
        <dbReference type="ChEBI" id="CHEBI:32682"/>
        <dbReference type="ChEBI" id="CHEBI:33019"/>
        <dbReference type="ChEBI" id="CHEBI:78442"/>
        <dbReference type="ChEBI" id="CHEBI:78513"/>
        <dbReference type="ChEBI" id="CHEBI:456215"/>
        <dbReference type="EC" id="6.1.1.19"/>
    </reaction>
</comment>
<dbReference type="Gene3D" id="3.40.50.620">
    <property type="entry name" value="HUPs"/>
    <property type="match status" value="1"/>
</dbReference>
<gene>
    <name evidence="10" type="primary">argS</name>
    <name evidence="14" type="ORF">HMPREF3229_00462</name>
</gene>
<dbReference type="GO" id="GO:0006420">
    <property type="term" value="P:arginyl-tRNA aminoacylation"/>
    <property type="evidence" value="ECO:0007669"/>
    <property type="project" value="UniProtKB-UniRule"/>
</dbReference>
<evidence type="ECO:0000256" key="1">
    <source>
        <dbReference type="ARBA" id="ARBA00004496"/>
    </source>
</evidence>
<dbReference type="SUPFAM" id="SSF55190">
    <property type="entry name" value="Arginyl-tRNA synthetase (ArgRS), N-terminal 'additional' domain"/>
    <property type="match status" value="1"/>
</dbReference>
<evidence type="ECO:0000256" key="4">
    <source>
        <dbReference type="ARBA" id="ARBA00022598"/>
    </source>
</evidence>
<evidence type="ECO:0000256" key="9">
    <source>
        <dbReference type="ARBA" id="ARBA00049339"/>
    </source>
</evidence>